<dbReference type="InterPro" id="IPR029058">
    <property type="entry name" value="AB_hydrolase_fold"/>
</dbReference>
<keyword evidence="1" id="KW-1133">Transmembrane helix</keyword>
<keyword evidence="1" id="KW-0472">Membrane</keyword>
<dbReference type="PANTHER" id="PTHR43358:SF4">
    <property type="entry name" value="ALPHA_BETA HYDROLASE FOLD-1 DOMAIN-CONTAINING PROTEIN"/>
    <property type="match status" value="1"/>
</dbReference>
<keyword evidence="1" id="KW-0812">Transmembrane</keyword>
<dbReference type="AlphaFoldDB" id="A0A1T4JLW0"/>
<dbReference type="Pfam" id="PF12146">
    <property type="entry name" value="Hydrolase_4"/>
    <property type="match status" value="1"/>
</dbReference>
<dbReference type="RefSeq" id="WP_078755017.1">
    <property type="nucleotide sequence ID" value="NZ_FUWO01000001.1"/>
</dbReference>
<evidence type="ECO:0000313" key="3">
    <source>
        <dbReference type="EMBL" id="SJZ31142.1"/>
    </source>
</evidence>
<dbReference type="InterPro" id="IPR052920">
    <property type="entry name" value="DNA-binding_regulatory"/>
</dbReference>
<dbReference type="SUPFAM" id="SSF53474">
    <property type="entry name" value="alpha/beta-Hydrolases"/>
    <property type="match status" value="1"/>
</dbReference>
<dbReference type="Proteomes" id="UP000189941">
    <property type="component" value="Unassembled WGS sequence"/>
</dbReference>
<proteinExistence type="predicted"/>
<evidence type="ECO:0000259" key="2">
    <source>
        <dbReference type="Pfam" id="PF12146"/>
    </source>
</evidence>
<accession>A0A1T4JLW0</accession>
<evidence type="ECO:0000313" key="4">
    <source>
        <dbReference type="Proteomes" id="UP000189941"/>
    </source>
</evidence>
<sequence length="299" mass="33987">MEWLFWIVIVFLVLFIIAYGIISLHFSKNIAQPKISSLEKEMAWEKEHHLWGNFDNYDKTAYTVNGYQDYPLHVVLVKAAVPSDKYVIISHGYTANRYGAVKYLDAYRSQGFNVIIYDVRGHGENEKTPVSLGNFEAKDLLTLIEDTYQRYGDNIYLGLHGESMGSSISLNVLAYRPKIQFVVADCGFTNLYELIASLYRQYKVGPLIYGVNFMMKLTQGFDMKATSAVDALRENEVPIMFIHGKNDTFILPEHSEHLAAANHGKSVVHLIDRATHAGSRQTIGIKAYTKLIEDFLQTI</sequence>
<dbReference type="InterPro" id="IPR022742">
    <property type="entry name" value="Hydrolase_4"/>
</dbReference>
<feature type="domain" description="Serine aminopeptidase S33" evidence="2">
    <location>
        <begin position="84"/>
        <end position="181"/>
    </location>
</feature>
<gene>
    <name evidence="3" type="ORF">SAMN02746011_00138</name>
</gene>
<organism evidence="3 4">
    <name type="scientific">Globicatella sulfidifaciens DSM 15739</name>
    <dbReference type="NCBI Taxonomy" id="1121925"/>
    <lineage>
        <taxon>Bacteria</taxon>
        <taxon>Bacillati</taxon>
        <taxon>Bacillota</taxon>
        <taxon>Bacilli</taxon>
        <taxon>Lactobacillales</taxon>
        <taxon>Aerococcaceae</taxon>
        <taxon>Globicatella</taxon>
    </lineage>
</organism>
<dbReference type="Gene3D" id="3.40.50.1820">
    <property type="entry name" value="alpha/beta hydrolase"/>
    <property type="match status" value="1"/>
</dbReference>
<reference evidence="4" key="1">
    <citation type="submission" date="2017-02" db="EMBL/GenBank/DDBJ databases">
        <authorList>
            <person name="Varghese N."/>
            <person name="Submissions S."/>
        </authorList>
    </citation>
    <scope>NUCLEOTIDE SEQUENCE [LARGE SCALE GENOMIC DNA]</scope>
    <source>
        <strain evidence="4">DSM 15739</strain>
    </source>
</reference>
<evidence type="ECO:0000256" key="1">
    <source>
        <dbReference type="SAM" id="Phobius"/>
    </source>
</evidence>
<protein>
    <recommendedName>
        <fullName evidence="2">Serine aminopeptidase S33 domain-containing protein</fullName>
    </recommendedName>
</protein>
<dbReference type="PANTHER" id="PTHR43358">
    <property type="entry name" value="ALPHA/BETA-HYDROLASE"/>
    <property type="match status" value="1"/>
</dbReference>
<dbReference type="STRING" id="1121925.SAMN02746011_00138"/>
<keyword evidence="4" id="KW-1185">Reference proteome</keyword>
<name>A0A1T4JLW0_9LACT</name>
<dbReference type="EMBL" id="FUWO01000001">
    <property type="protein sequence ID" value="SJZ31142.1"/>
    <property type="molecule type" value="Genomic_DNA"/>
</dbReference>
<dbReference type="OrthoDB" id="9776685at2"/>
<feature type="transmembrane region" description="Helical" evidence="1">
    <location>
        <begin position="6"/>
        <end position="26"/>
    </location>
</feature>